<protein>
    <recommendedName>
        <fullName evidence="3">GGDEF domain-containing protein</fullName>
    </recommendedName>
</protein>
<keyword evidence="1" id="KW-0812">Transmembrane</keyword>
<keyword evidence="1" id="KW-1133">Transmembrane helix</keyword>
<evidence type="ECO:0000256" key="1">
    <source>
        <dbReference type="SAM" id="Phobius"/>
    </source>
</evidence>
<feature type="transmembrane region" description="Helical" evidence="1">
    <location>
        <begin position="5"/>
        <end position="23"/>
    </location>
</feature>
<dbReference type="AlphaFoldDB" id="A0AB39HPH1"/>
<reference evidence="2" key="1">
    <citation type="submission" date="2024-07" db="EMBL/GenBank/DDBJ databases">
        <title>Halotolerant mesophilic bacterium Ornithinibacillus sp. 4-3, sp. nov., isolated from soil.</title>
        <authorList>
            <person name="Sidarenka A.V."/>
            <person name="Guliayeva D.E."/>
            <person name="Leanovich S.I."/>
            <person name="Hileuskaya K.S."/>
            <person name="Akhremchuk A.E."/>
            <person name="Sikolenko M.A."/>
            <person name="Valentovich L.N."/>
        </authorList>
    </citation>
    <scope>NUCLEOTIDE SEQUENCE</scope>
    <source>
        <strain evidence="2">4-3</strain>
    </source>
</reference>
<keyword evidence="1" id="KW-0472">Membrane</keyword>
<feature type="transmembrane region" description="Helical" evidence="1">
    <location>
        <begin position="29"/>
        <end position="46"/>
    </location>
</feature>
<name>A0AB39HPH1_9BACI</name>
<organism evidence="2">
    <name type="scientific">Ornithinibacillus sp. 4-3</name>
    <dbReference type="NCBI Taxonomy" id="3231488"/>
    <lineage>
        <taxon>Bacteria</taxon>
        <taxon>Bacillati</taxon>
        <taxon>Bacillota</taxon>
        <taxon>Bacilli</taxon>
        <taxon>Bacillales</taxon>
        <taxon>Bacillaceae</taxon>
        <taxon>Ornithinibacillus</taxon>
    </lineage>
</organism>
<evidence type="ECO:0008006" key="3">
    <source>
        <dbReference type="Google" id="ProtNLM"/>
    </source>
</evidence>
<feature type="transmembrane region" description="Helical" evidence="1">
    <location>
        <begin position="53"/>
        <end position="72"/>
    </location>
</feature>
<dbReference type="RefSeq" id="WP_368653272.1">
    <property type="nucleotide sequence ID" value="NZ_CP162599.1"/>
</dbReference>
<dbReference type="EMBL" id="CP162599">
    <property type="protein sequence ID" value="XDK32584.1"/>
    <property type="molecule type" value="Genomic_DNA"/>
</dbReference>
<dbReference type="PROSITE" id="PS51257">
    <property type="entry name" value="PROKAR_LIPOPROTEIN"/>
    <property type="match status" value="1"/>
</dbReference>
<gene>
    <name evidence="2" type="ORF">AB4Y30_16490</name>
</gene>
<evidence type="ECO:0000313" key="2">
    <source>
        <dbReference type="EMBL" id="XDK32584.1"/>
    </source>
</evidence>
<proteinExistence type="predicted"/>
<accession>A0AB39HPH1</accession>
<feature type="transmembrane region" description="Helical" evidence="1">
    <location>
        <begin position="84"/>
        <end position="104"/>
    </location>
</feature>
<sequence length="253" mass="30163">MQKNVVIGILTFLLIVIGCATFMIKFPFYYESMVVGFISLIVIPLLRKRTMFLYTITIIILYGVYLTVRSFIDLETTDIQLLYTYNHLLFTAFLLMYWILLTYLKRMGYENERLAAELKKLQRFYPSGILSNNEFYIQSDWLLRSMKRDKKQAWFIRLNIIYENKRVQHNLQSTIEEVVLRSIRDKFDLVTSKPNEIFIMLKDTNEDGIKIVLDRIRSNAKEKLNFIEPPYEVSIHEFTNMELLNDLNRDEST</sequence>